<proteinExistence type="predicted"/>
<accession>A0ABQ5M4C2</accession>
<dbReference type="EMBL" id="BRPJ01000031">
    <property type="protein sequence ID" value="GLB29793.1"/>
    <property type="molecule type" value="Genomic_DNA"/>
</dbReference>
<sequence length="81" mass="9017">MSYSVINGAVGKSPLIDKINQIPVWQVKSGVQEQMEQLVTGHSGDICQSVQFSFDSCRKEIKEQLHSLKLETGEANGVRQR</sequence>
<evidence type="ECO:0000313" key="2">
    <source>
        <dbReference type="Proteomes" id="UP001419084"/>
    </source>
</evidence>
<organism evidence="1 2">
    <name type="scientific">Lacrimispora amygdalina</name>
    <dbReference type="NCBI Taxonomy" id="253257"/>
    <lineage>
        <taxon>Bacteria</taxon>
        <taxon>Bacillati</taxon>
        <taxon>Bacillota</taxon>
        <taxon>Clostridia</taxon>
        <taxon>Lachnospirales</taxon>
        <taxon>Lachnospiraceae</taxon>
        <taxon>Lacrimispora</taxon>
    </lineage>
</organism>
<dbReference type="RefSeq" id="WP_097005186.1">
    <property type="nucleotide sequence ID" value="NZ_BRPJ01000031.1"/>
</dbReference>
<comment type="caution">
    <text evidence="1">The sequence shown here is derived from an EMBL/GenBank/DDBJ whole genome shotgun (WGS) entry which is preliminary data.</text>
</comment>
<keyword evidence="2" id="KW-1185">Reference proteome</keyword>
<protein>
    <submittedName>
        <fullName evidence="1">Uncharacterized protein</fullName>
    </submittedName>
</protein>
<evidence type="ECO:0000313" key="1">
    <source>
        <dbReference type="EMBL" id="GLB29793.1"/>
    </source>
</evidence>
<reference evidence="1 2" key="1">
    <citation type="journal article" date="2024" name="Int. J. Syst. Evol. Microbiol.">
        <title>Lacrimispora brassicae sp. nov. isolated from fermented cabbage, and proposal of Clostridium indicum Gundawar et al. 2019 and Clostridium methoxybenzovorans Mechichi et al. 1999 as heterotypic synonyms of Lacrimispora amygdalina (Parshina et al. 2003) Haas and Blanchard 2020 and Lacrimispora indolis (McClung and McCoy 1957) Haas and Blanchard 2020, respectively.</title>
        <authorList>
            <person name="Kobayashi H."/>
            <person name="Tanizawa Y."/>
            <person name="Sakamoto M."/>
            <person name="Ohkuma M."/>
            <person name="Tohno M."/>
        </authorList>
    </citation>
    <scope>NUCLEOTIDE SEQUENCE [LARGE SCALE GENOMIC DNA]</scope>
    <source>
        <strain evidence="1 2">DSM 12857</strain>
    </source>
</reference>
<name>A0ABQ5M4C2_9FIRM</name>
<dbReference type="Proteomes" id="UP001419084">
    <property type="component" value="Unassembled WGS sequence"/>
</dbReference>
<gene>
    <name evidence="1" type="ORF">LAD12857_17160</name>
</gene>